<accession>A0A941AYM8</accession>
<name>A0A941AYM8_9ACTN</name>
<evidence type="ECO:0000259" key="1">
    <source>
        <dbReference type="Pfam" id="PF24623"/>
    </source>
</evidence>
<organism evidence="2 3">
    <name type="scientific">Streptomyces tagetis</name>
    <dbReference type="NCBI Taxonomy" id="2820809"/>
    <lineage>
        <taxon>Bacteria</taxon>
        <taxon>Bacillati</taxon>
        <taxon>Actinomycetota</taxon>
        <taxon>Actinomycetes</taxon>
        <taxon>Kitasatosporales</taxon>
        <taxon>Streptomycetaceae</taxon>
        <taxon>Streptomyces</taxon>
    </lineage>
</organism>
<dbReference type="RefSeq" id="WP_210872221.1">
    <property type="nucleotide sequence ID" value="NZ_JAGPNL010000003.1"/>
</dbReference>
<reference evidence="2" key="1">
    <citation type="submission" date="2021-04" db="EMBL/GenBank/DDBJ databases">
        <title>Genome seq and assembly of Streptomyces sp. RG38.</title>
        <authorList>
            <person name="Chhetri G."/>
        </authorList>
    </citation>
    <scope>NUCLEOTIDE SEQUENCE</scope>
    <source>
        <strain evidence="2">RG38</strain>
    </source>
</reference>
<dbReference type="Pfam" id="PF24623">
    <property type="entry name" value="Phage_zn_bind_8"/>
    <property type="match status" value="1"/>
</dbReference>
<evidence type="ECO:0000313" key="3">
    <source>
        <dbReference type="Proteomes" id="UP000677875"/>
    </source>
</evidence>
<evidence type="ECO:0000313" key="2">
    <source>
        <dbReference type="EMBL" id="MBQ0827664.1"/>
    </source>
</evidence>
<comment type="caution">
    <text evidence="2">The sequence shown here is derived from an EMBL/GenBank/DDBJ whole genome shotgun (WGS) entry which is preliminary data.</text>
</comment>
<feature type="domain" description="DNA-binding phage zinc finger" evidence="1">
    <location>
        <begin position="77"/>
        <end position="122"/>
    </location>
</feature>
<proteinExistence type="predicted"/>
<dbReference type="EMBL" id="JAGPNL010000003">
    <property type="protein sequence ID" value="MBQ0827664.1"/>
    <property type="molecule type" value="Genomic_DNA"/>
</dbReference>
<dbReference type="AlphaFoldDB" id="A0A941AYM8"/>
<keyword evidence="3" id="KW-1185">Reference proteome</keyword>
<sequence>MKVVRCKYCPQLLLTPESRARGYGLVCGRKRGLIPPPTPRHTRLATPVTAVTTPDLHPDQLAIPLEPEMRNPEPDKARALPQINVECPTCSAAPGDLCTSHGGTRPRRHDVHQARTAAWNRHTTKEN</sequence>
<dbReference type="InterPro" id="IPR056911">
    <property type="entry name" value="Phage_Znf_bind_put"/>
</dbReference>
<gene>
    <name evidence="2" type="ORF">J5Y05_14265</name>
</gene>
<dbReference type="Proteomes" id="UP000677875">
    <property type="component" value="Unassembled WGS sequence"/>
</dbReference>
<protein>
    <recommendedName>
        <fullName evidence="1">DNA-binding phage zinc finger domain-containing protein</fullName>
    </recommendedName>
</protein>